<evidence type="ECO:0000259" key="5">
    <source>
        <dbReference type="PROSITE" id="PS50255"/>
    </source>
</evidence>
<dbReference type="PRINTS" id="PR00363">
    <property type="entry name" value="CYTOCHROMEB5"/>
</dbReference>
<dbReference type="VEuPathDB" id="PlasmoDB:PmUG01_13031400"/>
<dbReference type="InterPro" id="IPR001199">
    <property type="entry name" value="Cyt_B5-like_heme/steroid-bd"/>
</dbReference>
<name>A0A1C3KEZ4_PLAMA</name>
<evidence type="ECO:0000256" key="1">
    <source>
        <dbReference type="ARBA" id="ARBA00022617"/>
    </source>
</evidence>
<evidence type="ECO:0000256" key="3">
    <source>
        <dbReference type="ARBA" id="ARBA00023004"/>
    </source>
</evidence>
<dbReference type="PANTHER" id="PTHR19359:SF146">
    <property type="entry name" value="B5, PUTATIVE-RELATED"/>
    <property type="match status" value="1"/>
</dbReference>
<dbReference type="GO" id="GO:0016020">
    <property type="term" value="C:membrane"/>
    <property type="evidence" value="ECO:0007669"/>
    <property type="project" value="TreeGrafter"/>
</dbReference>
<comment type="similarity">
    <text evidence="4">Belongs to the cytochrome b5 family.</text>
</comment>
<evidence type="ECO:0000313" key="6">
    <source>
        <dbReference type="EMBL" id="SBT72204.1"/>
    </source>
</evidence>
<evidence type="ECO:0000256" key="2">
    <source>
        <dbReference type="ARBA" id="ARBA00022723"/>
    </source>
</evidence>
<proteinExistence type="inferred from homology"/>
<dbReference type="PROSITE" id="PS50255">
    <property type="entry name" value="CYTOCHROME_B5_2"/>
    <property type="match status" value="1"/>
</dbReference>
<dbReference type="InterPro" id="IPR050668">
    <property type="entry name" value="Cytochrome_b5"/>
</dbReference>
<sequence length="413" mass="47851">MEQNEDSEEESEEAAAGTTADVQCVRGEAIMDTCAQGKENDGSLLGKLNCINIEKDHVIDIESKIKKILENCENCKKYKKYQNYEKYIKYQNYENSGKAEERGGKAEKTENIFEKENSNNLCTYEGISKNDFSLPIFFPSSKDDNNKNCNACNYCEDVCFSMICKKCKIKRKSLYRKYKKYKKHNLRICQNEMKLAMQLKKKAREILLSIRHQKMEEQMSKGDGGEGKERVDKTLTKGSKKTYHSTPQGNDKNYKHLILSTEDENINNNINTKDDKYNALNALISRSKSTTNSEGENEKNFFTYYNYIKYKEYFTECEIKRHCQVNDCWVVANQNVYDVTTILNHHPGGNNCILNKAGRDVSVDYFYHSKYAQKKLWEPLKIGKVITCTKEIAEEKKKKKSLNSVIKNKCSLM</sequence>
<dbReference type="InterPro" id="IPR036400">
    <property type="entry name" value="Cyt_B5-like_heme/steroid_sf"/>
</dbReference>
<dbReference type="AlphaFoldDB" id="A0A1C3KEZ4"/>
<dbReference type="SMART" id="SM01117">
    <property type="entry name" value="Cyt-b5"/>
    <property type="match status" value="1"/>
</dbReference>
<dbReference type="GO" id="GO:0020037">
    <property type="term" value="F:heme binding"/>
    <property type="evidence" value="ECO:0007669"/>
    <property type="project" value="TreeGrafter"/>
</dbReference>
<dbReference type="Gene3D" id="3.10.120.10">
    <property type="entry name" value="Cytochrome b5-like heme/steroid binding domain"/>
    <property type="match status" value="1"/>
</dbReference>
<keyword evidence="3" id="KW-0408">Iron</keyword>
<feature type="domain" description="Cytochrome b5 heme-binding" evidence="5">
    <location>
        <begin position="311"/>
        <end position="386"/>
    </location>
</feature>
<organism evidence="6 7">
    <name type="scientific">Plasmodium malariae</name>
    <dbReference type="NCBI Taxonomy" id="5858"/>
    <lineage>
        <taxon>Eukaryota</taxon>
        <taxon>Sar</taxon>
        <taxon>Alveolata</taxon>
        <taxon>Apicomplexa</taxon>
        <taxon>Aconoidasida</taxon>
        <taxon>Haemosporida</taxon>
        <taxon>Plasmodiidae</taxon>
        <taxon>Plasmodium</taxon>
        <taxon>Plasmodium (Plasmodium)</taxon>
    </lineage>
</organism>
<dbReference type="SUPFAM" id="SSF55856">
    <property type="entry name" value="Cytochrome b5-like heme/steroid binding domain"/>
    <property type="match status" value="1"/>
</dbReference>
<reference evidence="6 7" key="1">
    <citation type="submission" date="2016-06" db="EMBL/GenBank/DDBJ databases">
        <authorList>
            <consortium name="Pathogen Informatics"/>
        </authorList>
    </citation>
    <scope>NUCLEOTIDE SEQUENCE [LARGE SCALE GENOMIC DNA]</scope>
    <source>
        <strain evidence="6">PmlGA01</strain>
    </source>
</reference>
<dbReference type="GO" id="GO:0046872">
    <property type="term" value="F:metal ion binding"/>
    <property type="evidence" value="ECO:0007669"/>
    <property type="project" value="UniProtKB-KW"/>
</dbReference>
<dbReference type="EMBL" id="LT594501">
    <property type="protein sequence ID" value="SBT72204.1"/>
    <property type="molecule type" value="Genomic_DNA"/>
</dbReference>
<accession>A0A1C3KEZ4</accession>
<dbReference type="Proteomes" id="UP000219799">
    <property type="component" value="Chromosome 13"/>
</dbReference>
<protein>
    <recommendedName>
        <fullName evidence="5">Cytochrome b5 heme-binding domain-containing protein</fullName>
    </recommendedName>
</protein>
<keyword evidence="1" id="KW-0349">Heme</keyword>
<dbReference type="Pfam" id="PF00173">
    <property type="entry name" value="Cyt-b5"/>
    <property type="match status" value="1"/>
</dbReference>
<keyword evidence="2" id="KW-0479">Metal-binding</keyword>
<evidence type="ECO:0000256" key="4">
    <source>
        <dbReference type="ARBA" id="ARBA00038168"/>
    </source>
</evidence>
<dbReference type="PANTHER" id="PTHR19359">
    <property type="entry name" value="CYTOCHROME B5"/>
    <property type="match status" value="1"/>
</dbReference>
<evidence type="ECO:0000313" key="7">
    <source>
        <dbReference type="Proteomes" id="UP000219799"/>
    </source>
</evidence>
<gene>
    <name evidence="6" type="primary">PmlGA01_130024200</name>
    <name evidence="6" type="ORF">PMLGA01_130024200</name>
</gene>